<dbReference type="Gene3D" id="3.40.50.300">
    <property type="entry name" value="P-loop containing nucleotide triphosphate hydrolases"/>
    <property type="match status" value="1"/>
</dbReference>
<evidence type="ECO:0000256" key="3">
    <source>
        <dbReference type="RuleBase" id="RU003932"/>
    </source>
</evidence>
<evidence type="ECO:0000256" key="1">
    <source>
        <dbReference type="ARBA" id="ARBA00022741"/>
    </source>
</evidence>
<dbReference type="AlphaFoldDB" id="A0AAV7ZN97"/>
<dbReference type="PRINTS" id="PR00195">
    <property type="entry name" value="DYNAMIN"/>
</dbReference>
<dbReference type="PROSITE" id="PS51718">
    <property type="entry name" value="G_DYNAMIN_2"/>
    <property type="match status" value="1"/>
</dbReference>
<dbReference type="InterPro" id="IPR003130">
    <property type="entry name" value="GED"/>
</dbReference>
<dbReference type="InterPro" id="IPR020850">
    <property type="entry name" value="GED_dom"/>
</dbReference>
<gene>
    <name evidence="6" type="ORF">M0812_09298</name>
</gene>
<dbReference type="Gene3D" id="1.20.120.1240">
    <property type="entry name" value="Dynamin, middle domain"/>
    <property type="match status" value="1"/>
</dbReference>
<evidence type="ECO:0000259" key="4">
    <source>
        <dbReference type="PROSITE" id="PS51388"/>
    </source>
</evidence>
<dbReference type="SMART" id="SM00053">
    <property type="entry name" value="DYNc"/>
    <property type="match status" value="1"/>
</dbReference>
<proteinExistence type="inferred from homology"/>
<dbReference type="InterPro" id="IPR030381">
    <property type="entry name" value="G_DYNAMIN_dom"/>
</dbReference>
<dbReference type="Pfam" id="PF02212">
    <property type="entry name" value="GED"/>
    <property type="match status" value="1"/>
</dbReference>
<dbReference type="GO" id="GO:0008017">
    <property type="term" value="F:microtubule binding"/>
    <property type="evidence" value="ECO:0007669"/>
    <property type="project" value="TreeGrafter"/>
</dbReference>
<keyword evidence="2 3" id="KW-0342">GTP-binding</keyword>
<reference evidence="6" key="1">
    <citation type="submission" date="2022-08" db="EMBL/GenBank/DDBJ databases">
        <title>Novel sulphate-reducing endosymbionts in the free-living metamonad Anaeramoeba.</title>
        <authorList>
            <person name="Jerlstrom-Hultqvist J."/>
            <person name="Cepicka I."/>
            <person name="Gallot-Lavallee L."/>
            <person name="Salas-Leiva D."/>
            <person name="Curtis B.A."/>
            <person name="Zahonova K."/>
            <person name="Pipaliya S."/>
            <person name="Dacks J."/>
            <person name="Roger A.J."/>
        </authorList>
    </citation>
    <scope>NUCLEOTIDE SEQUENCE</scope>
    <source>
        <strain evidence="6">Busselton2</strain>
    </source>
</reference>
<dbReference type="Pfam" id="PF00350">
    <property type="entry name" value="Dynamin_N"/>
    <property type="match status" value="1"/>
</dbReference>
<dbReference type="InterPro" id="IPR027417">
    <property type="entry name" value="P-loop_NTPase"/>
</dbReference>
<dbReference type="SMART" id="SM00302">
    <property type="entry name" value="GED"/>
    <property type="match status" value="1"/>
</dbReference>
<dbReference type="GO" id="GO:0005874">
    <property type="term" value="C:microtubule"/>
    <property type="evidence" value="ECO:0007669"/>
    <property type="project" value="TreeGrafter"/>
</dbReference>
<name>A0AAV7ZN97_9EUKA</name>
<dbReference type="InterPro" id="IPR045063">
    <property type="entry name" value="Dynamin_N"/>
</dbReference>
<dbReference type="InterPro" id="IPR022812">
    <property type="entry name" value="Dynamin"/>
</dbReference>
<sequence>MKSLIKITNKLHRILSEVKYKKIELPEIIVVGEQSSGKTSVLESIVGIDFLPRGTGIVTRMPLVLELVRNRSNTKQKQNKEPYAKFSHLKNQIFTEFDKVREEIKNQTNQLEKDQISDQPLYLKIFSPKLVDLTLIDLPGLTKNATINQPLSIVETIEKMVLKYISNPKSLLLAIIPATQDIATSDALRICKRVDPNGDRTLGVITKLDLLDKGVDAMPILEGKSFPLKLGYIPIINRSQEDINKGKDIGTAHIDEKNFFQNHKIYKLLKNKYGINYLTESLSSLFIGSIQQNVPDLVKSLNRELKITKTKLKTLGTPPNRSNKSSLLSSIISEFSTKYTDLIEGRGLELAQSMTKLQGGARLNFVFYDIFKVFLEGIDPAVKISNKEIEIILQNTQGIRKSLFVTDTSFEILVKSKISLLKKPCLQCAEQSLKELENILREQIILPRLDRFIELRNRIISTSIEYINQLFIPTCEFIKNLILIETAYINVDHPQFISPKRLIIKENKTKKMKNKNKHKYTNNERKRPLGDGLFKNLFNNFTKKSRPNTEKKHKNVKKTSLNQMRLEMPNNIIEIDDDDNDKANGHKLNEEVEIIKQLISNYFKIIKSKIGDTIPKGIVHYLIKKSTQNLQEHLFQNILRDEKILDLLVEDNQTKLKRIEYNKTIKAYSKSLSILKKIDIDITNLQKH</sequence>
<dbReference type="Proteomes" id="UP001146793">
    <property type="component" value="Unassembled WGS sequence"/>
</dbReference>
<dbReference type="EMBL" id="JANTQA010000023">
    <property type="protein sequence ID" value="KAJ3443457.1"/>
    <property type="molecule type" value="Genomic_DNA"/>
</dbReference>
<dbReference type="PANTHER" id="PTHR11566">
    <property type="entry name" value="DYNAMIN"/>
    <property type="match status" value="1"/>
</dbReference>
<feature type="domain" description="GED" evidence="4">
    <location>
        <begin position="592"/>
        <end position="683"/>
    </location>
</feature>
<evidence type="ECO:0000313" key="7">
    <source>
        <dbReference type="Proteomes" id="UP001146793"/>
    </source>
</evidence>
<dbReference type="InterPro" id="IPR000375">
    <property type="entry name" value="Dynamin_stalk"/>
</dbReference>
<dbReference type="SUPFAM" id="SSF52540">
    <property type="entry name" value="P-loop containing nucleoside triphosphate hydrolases"/>
    <property type="match status" value="1"/>
</dbReference>
<keyword evidence="1 3" id="KW-0547">Nucleotide-binding</keyword>
<dbReference type="GO" id="GO:0005737">
    <property type="term" value="C:cytoplasm"/>
    <property type="evidence" value="ECO:0007669"/>
    <property type="project" value="TreeGrafter"/>
</dbReference>
<comment type="caution">
    <text evidence="6">The sequence shown here is derived from an EMBL/GenBank/DDBJ whole genome shotgun (WGS) entry which is preliminary data.</text>
</comment>
<organism evidence="6 7">
    <name type="scientific">Anaeramoeba flamelloides</name>
    <dbReference type="NCBI Taxonomy" id="1746091"/>
    <lineage>
        <taxon>Eukaryota</taxon>
        <taxon>Metamonada</taxon>
        <taxon>Anaeramoebidae</taxon>
        <taxon>Anaeramoeba</taxon>
    </lineage>
</organism>
<feature type="domain" description="Dynamin-type G" evidence="5">
    <location>
        <begin position="22"/>
        <end position="295"/>
    </location>
</feature>
<dbReference type="Pfam" id="PF01031">
    <property type="entry name" value="Dynamin_M"/>
    <property type="match status" value="1"/>
</dbReference>
<dbReference type="GO" id="GO:0016020">
    <property type="term" value="C:membrane"/>
    <property type="evidence" value="ECO:0007669"/>
    <property type="project" value="TreeGrafter"/>
</dbReference>
<dbReference type="PROSITE" id="PS00410">
    <property type="entry name" value="G_DYNAMIN_1"/>
    <property type="match status" value="1"/>
</dbReference>
<dbReference type="InterPro" id="IPR001401">
    <property type="entry name" value="Dynamin_GTPase"/>
</dbReference>
<evidence type="ECO:0000256" key="2">
    <source>
        <dbReference type="ARBA" id="ARBA00023134"/>
    </source>
</evidence>
<dbReference type="CDD" id="cd08771">
    <property type="entry name" value="DLP_1"/>
    <property type="match status" value="1"/>
</dbReference>
<dbReference type="PROSITE" id="PS51388">
    <property type="entry name" value="GED"/>
    <property type="match status" value="1"/>
</dbReference>
<evidence type="ECO:0000259" key="5">
    <source>
        <dbReference type="PROSITE" id="PS51718"/>
    </source>
</evidence>
<comment type="similarity">
    <text evidence="3">Belongs to the TRAFAC class dynamin-like GTPase superfamily. Dynamin/Fzo/YdjA family.</text>
</comment>
<evidence type="ECO:0000313" key="6">
    <source>
        <dbReference type="EMBL" id="KAJ3443457.1"/>
    </source>
</evidence>
<protein>
    <submittedName>
        <fullName evidence="6">Dynamin related protein 1 isoform a</fullName>
    </submittedName>
</protein>
<dbReference type="InterPro" id="IPR019762">
    <property type="entry name" value="Dynamin_GTPase_CS"/>
</dbReference>
<dbReference type="GO" id="GO:0003924">
    <property type="term" value="F:GTPase activity"/>
    <property type="evidence" value="ECO:0007669"/>
    <property type="project" value="InterPro"/>
</dbReference>
<accession>A0AAV7ZN97</accession>
<dbReference type="GO" id="GO:0005525">
    <property type="term" value="F:GTP binding"/>
    <property type="evidence" value="ECO:0007669"/>
    <property type="project" value="UniProtKB-KW"/>
</dbReference>